<accession>A0A061EMW8</accession>
<evidence type="ECO:0000313" key="3">
    <source>
        <dbReference type="Proteomes" id="UP000026915"/>
    </source>
</evidence>
<reference evidence="2 3" key="1">
    <citation type="journal article" date="2013" name="Genome Biol.">
        <title>The genome sequence of the most widely cultivated cacao type and its use to identify candidate genes regulating pod color.</title>
        <authorList>
            <person name="Motamayor J.C."/>
            <person name="Mockaitis K."/>
            <person name="Schmutz J."/>
            <person name="Haiminen N."/>
            <person name="Iii D.L."/>
            <person name="Cornejo O."/>
            <person name="Findley S.D."/>
            <person name="Zheng P."/>
            <person name="Utro F."/>
            <person name="Royaert S."/>
            <person name="Saski C."/>
            <person name="Jenkins J."/>
            <person name="Podicheti R."/>
            <person name="Zhao M."/>
            <person name="Scheffler B.E."/>
            <person name="Stack J.C."/>
            <person name="Feltus F.A."/>
            <person name="Mustiga G.M."/>
            <person name="Amores F."/>
            <person name="Phillips W."/>
            <person name="Marelli J.P."/>
            <person name="May G.D."/>
            <person name="Shapiro H."/>
            <person name="Ma J."/>
            <person name="Bustamante C.D."/>
            <person name="Schnell R.J."/>
            <person name="Main D."/>
            <person name="Gilbert D."/>
            <person name="Parida L."/>
            <person name="Kuhn D.N."/>
        </authorList>
    </citation>
    <scope>NUCLEOTIDE SEQUENCE [LARGE SCALE GENOMIC DNA]</scope>
    <source>
        <strain evidence="3">cv. Matina 1-6</strain>
    </source>
</reference>
<dbReference type="InParanoid" id="A0A061EMW8"/>
<dbReference type="AlphaFoldDB" id="A0A061EMW8"/>
<feature type="region of interest" description="Disordered" evidence="1">
    <location>
        <begin position="40"/>
        <end position="231"/>
    </location>
</feature>
<dbReference type="Gramene" id="EOY06023">
    <property type="protein sequence ID" value="EOY06023"/>
    <property type="gene ID" value="TCM_020875"/>
</dbReference>
<keyword evidence="3" id="KW-1185">Reference proteome</keyword>
<sequence>MAASCSCSSPQKQATDFPITMSKAYLLLFLLGVMALLTTPSPSLAYNGPPEEDERFPERKPPILPGYVPPKFIPGDKPLPPKKEEPPIRPGDNKPVPQRHLSEDGGVEELHSSPCKPFDKPPKGKGKKPPHDGHHPAGHLLAEQVLENKEVLQPPRKLRPPVPPHEPPHEPPLGPPDQPPVGPPHDEPPHQPPDQPPVGPPHDEPPHQPPDQPPVGPPHDEPPHKPPRQAN</sequence>
<dbReference type="EMBL" id="CM001882">
    <property type="protein sequence ID" value="EOY06023.1"/>
    <property type="molecule type" value="Genomic_DNA"/>
</dbReference>
<name>A0A061EMW8_THECC</name>
<feature type="compositionally biased region" description="Pro residues" evidence="1">
    <location>
        <begin position="160"/>
        <end position="183"/>
    </location>
</feature>
<protein>
    <submittedName>
        <fullName evidence="2">Uncharacterized protein</fullName>
    </submittedName>
</protein>
<dbReference type="Proteomes" id="UP000026915">
    <property type="component" value="Chromosome 4"/>
</dbReference>
<dbReference type="HOGENOM" id="CLU_1009768_0_0_1"/>
<dbReference type="OMA" id="PYEPPHG"/>
<feature type="compositionally biased region" description="Pro residues" evidence="1">
    <location>
        <begin position="62"/>
        <end position="72"/>
    </location>
</feature>
<evidence type="ECO:0000256" key="1">
    <source>
        <dbReference type="SAM" id="MobiDB-lite"/>
    </source>
</evidence>
<organism evidence="2 3">
    <name type="scientific">Theobroma cacao</name>
    <name type="common">Cacao</name>
    <name type="synonym">Cocoa</name>
    <dbReference type="NCBI Taxonomy" id="3641"/>
    <lineage>
        <taxon>Eukaryota</taxon>
        <taxon>Viridiplantae</taxon>
        <taxon>Streptophyta</taxon>
        <taxon>Embryophyta</taxon>
        <taxon>Tracheophyta</taxon>
        <taxon>Spermatophyta</taxon>
        <taxon>Magnoliopsida</taxon>
        <taxon>eudicotyledons</taxon>
        <taxon>Gunneridae</taxon>
        <taxon>Pentapetalae</taxon>
        <taxon>rosids</taxon>
        <taxon>malvids</taxon>
        <taxon>Malvales</taxon>
        <taxon>Malvaceae</taxon>
        <taxon>Byttnerioideae</taxon>
        <taxon>Theobroma</taxon>
    </lineage>
</organism>
<feature type="compositionally biased region" description="Pro residues" evidence="1">
    <location>
        <begin position="207"/>
        <end position="217"/>
    </location>
</feature>
<feature type="compositionally biased region" description="Basic and acidic residues" evidence="1">
    <location>
        <begin position="100"/>
        <end position="122"/>
    </location>
</feature>
<evidence type="ECO:0000313" key="2">
    <source>
        <dbReference type="EMBL" id="EOY06023.1"/>
    </source>
</evidence>
<gene>
    <name evidence="2" type="ORF">TCM_020875</name>
</gene>
<proteinExistence type="predicted"/>
<feature type="compositionally biased region" description="Pro residues" evidence="1">
    <location>
        <begin position="190"/>
        <end position="200"/>
    </location>
</feature>